<accession>A0A7G7G7U9</accession>
<dbReference type="Pfam" id="PF20239">
    <property type="entry name" value="DUF6596"/>
    <property type="match status" value="1"/>
</dbReference>
<dbReference type="Gene3D" id="1.10.1740.10">
    <property type="match status" value="1"/>
</dbReference>
<reference evidence="3 4" key="1">
    <citation type="journal article" date="2018" name="Int. J. Syst. Evol. Microbiol.">
        <title>Adhaeribacter swui sp. nov., isolated from wet mud.</title>
        <authorList>
            <person name="Kim D.U."/>
            <person name="Kim K.W."/>
            <person name="Kang M.S."/>
            <person name="Kim J.Y."/>
            <person name="Jang J.H."/>
            <person name="Kim M.K."/>
        </authorList>
    </citation>
    <scope>NUCLEOTIDE SEQUENCE [LARGE SCALE GENOMIC DNA]</scope>
    <source>
        <strain evidence="3 4">KCTC 52873</strain>
    </source>
</reference>
<dbReference type="KEGG" id="aswu:HUW51_11035"/>
<dbReference type="PANTHER" id="PTHR47756">
    <property type="entry name" value="BLL6612 PROTEIN-RELATED"/>
    <property type="match status" value="1"/>
</dbReference>
<dbReference type="NCBIfam" id="TIGR02937">
    <property type="entry name" value="sigma70-ECF"/>
    <property type="match status" value="1"/>
</dbReference>
<dbReference type="InterPro" id="IPR046531">
    <property type="entry name" value="DUF6596"/>
</dbReference>
<dbReference type="GO" id="GO:0003700">
    <property type="term" value="F:DNA-binding transcription factor activity"/>
    <property type="evidence" value="ECO:0007669"/>
    <property type="project" value="InterPro"/>
</dbReference>
<evidence type="ECO:0000259" key="2">
    <source>
        <dbReference type="Pfam" id="PF20239"/>
    </source>
</evidence>
<dbReference type="Proteomes" id="UP000515237">
    <property type="component" value="Chromosome"/>
</dbReference>
<dbReference type="SUPFAM" id="SSF88946">
    <property type="entry name" value="Sigma2 domain of RNA polymerase sigma factors"/>
    <property type="match status" value="1"/>
</dbReference>
<dbReference type="Pfam" id="PF04542">
    <property type="entry name" value="Sigma70_r2"/>
    <property type="match status" value="1"/>
</dbReference>
<dbReference type="InterPro" id="IPR014284">
    <property type="entry name" value="RNA_pol_sigma-70_dom"/>
</dbReference>
<proteinExistence type="predicted"/>
<dbReference type="EMBL" id="CP055156">
    <property type="protein sequence ID" value="QNF33233.1"/>
    <property type="molecule type" value="Genomic_DNA"/>
</dbReference>
<evidence type="ECO:0000259" key="1">
    <source>
        <dbReference type="Pfam" id="PF04542"/>
    </source>
</evidence>
<sequence>MASDTLLPHLFRTEFSKLVAVLTKTFGLAHVETAEDIASDTFLQAADTWPYNGIPANPTAWLYAVAKNKAKNYFTRDKILKNKFTAEISATTSATPDLLLDLSEQNIQDSQLRMLFAICHPVLSPEAQICLALRILGGFGLNEIATAFLTNKETIHKRLQRAKEKLRSANVVLEMPATSQIPERLQTVLHTIYLLFSEGYYSENRPTVIQKELCLEAVQLAYLLLQNPLTNTHATNALMALMCLQASRLEARQAANGQLILYANQDRQRWNSELMEKGFYYLMQASKWPARSTYYLEASIAYWHTVNNHPEKWPGILKLYDALLAVAPSPVVALNRVYAFAQVHGHPAAIKETEKLKLETTHFYWILLAELYQTINPEQSKMYLQRAIALCQTTTEKEQLTQQLQNLNKTRVQEKPE</sequence>
<feature type="domain" description="RNA polymerase sigma-70 region 2" evidence="1">
    <location>
        <begin position="18"/>
        <end position="77"/>
    </location>
</feature>
<organism evidence="3 4">
    <name type="scientific">Adhaeribacter swui</name>
    <dbReference type="NCBI Taxonomy" id="2086471"/>
    <lineage>
        <taxon>Bacteria</taxon>
        <taxon>Pseudomonadati</taxon>
        <taxon>Bacteroidota</taxon>
        <taxon>Cytophagia</taxon>
        <taxon>Cytophagales</taxon>
        <taxon>Hymenobacteraceae</taxon>
        <taxon>Adhaeribacter</taxon>
    </lineage>
</organism>
<feature type="domain" description="DUF6596" evidence="2">
    <location>
        <begin position="184"/>
        <end position="285"/>
    </location>
</feature>
<dbReference type="PANTHER" id="PTHR47756:SF2">
    <property type="entry name" value="BLL6612 PROTEIN"/>
    <property type="match status" value="1"/>
</dbReference>
<dbReference type="Gene3D" id="1.10.10.10">
    <property type="entry name" value="Winged helix-like DNA-binding domain superfamily/Winged helix DNA-binding domain"/>
    <property type="match status" value="1"/>
</dbReference>
<keyword evidence="4" id="KW-1185">Reference proteome</keyword>
<protein>
    <submittedName>
        <fullName evidence="3">Sigma-70 family RNA polymerase sigma factor</fullName>
    </submittedName>
</protein>
<dbReference type="InterPro" id="IPR013325">
    <property type="entry name" value="RNA_pol_sigma_r2"/>
</dbReference>
<dbReference type="InterPro" id="IPR036388">
    <property type="entry name" value="WH-like_DNA-bd_sf"/>
</dbReference>
<evidence type="ECO:0000313" key="3">
    <source>
        <dbReference type="EMBL" id="QNF33233.1"/>
    </source>
</evidence>
<dbReference type="GO" id="GO:0006352">
    <property type="term" value="P:DNA-templated transcription initiation"/>
    <property type="evidence" value="ECO:0007669"/>
    <property type="project" value="InterPro"/>
</dbReference>
<gene>
    <name evidence="3" type="ORF">HUW51_11035</name>
</gene>
<name>A0A7G7G7U9_9BACT</name>
<dbReference type="SUPFAM" id="SSF88659">
    <property type="entry name" value="Sigma3 and sigma4 domains of RNA polymerase sigma factors"/>
    <property type="match status" value="1"/>
</dbReference>
<dbReference type="InterPro" id="IPR013324">
    <property type="entry name" value="RNA_pol_sigma_r3/r4-like"/>
</dbReference>
<dbReference type="InterPro" id="IPR007627">
    <property type="entry name" value="RNA_pol_sigma70_r2"/>
</dbReference>
<evidence type="ECO:0000313" key="4">
    <source>
        <dbReference type="Proteomes" id="UP000515237"/>
    </source>
</evidence>
<dbReference type="RefSeq" id="WP_185274085.1">
    <property type="nucleotide sequence ID" value="NZ_CP055156.1"/>
</dbReference>
<dbReference type="AlphaFoldDB" id="A0A7G7G7U9"/>